<feature type="compositionally biased region" description="Polar residues" evidence="1">
    <location>
        <begin position="152"/>
        <end position="161"/>
    </location>
</feature>
<sequence>MTSTSKQTNPRAVFGERVPLELQLSPTTPNKIDQQKENLTQTNKIFEGKIGTKTFNNTPKKEEDFTNKVNPIKKTKKIPKLGSLNKNKNQKLVINTNTTNKQGLKKRSSNRGNKSNVRKLFQTQEPKQSKLKNKSIKTIQANNNQKDKNVNEKGSQQQQEHTFIKKRNNTNQINQKISGKKKVLGLKSRRRNSIYEDLVIDQNFDNRLKTPIQEQLLKRNAGLSKLDKKIQKMVLRHREMTRSENFSDLPELETVSIDKIQKLKTTGKNQLKKEQFKRFVSQFDIDVLEQKKKN</sequence>
<comment type="caution">
    <text evidence="2">The sequence shown here is derived from an EMBL/GenBank/DDBJ whole genome shotgun (WGS) entry which is preliminary data.</text>
</comment>
<gene>
    <name evidence="2" type="ORF">M0812_23650</name>
</gene>
<reference evidence="2" key="1">
    <citation type="submission" date="2022-08" db="EMBL/GenBank/DDBJ databases">
        <title>Novel sulphate-reducing endosymbionts in the free-living metamonad Anaeramoeba.</title>
        <authorList>
            <person name="Jerlstrom-Hultqvist J."/>
            <person name="Cepicka I."/>
            <person name="Gallot-Lavallee L."/>
            <person name="Salas-Leiva D."/>
            <person name="Curtis B.A."/>
            <person name="Zahonova K."/>
            <person name="Pipaliya S."/>
            <person name="Dacks J."/>
            <person name="Roger A.J."/>
        </authorList>
    </citation>
    <scope>NUCLEOTIDE SEQUENCE</scope>
    <source>
        <strain evidence="2">Busselton2</strain>
    </source>
</reference>
<name>A0AAV7YQB7_9EUKA</name>
<dbReference type="AlphaFoldDB" id="A0AAV7YQB7"/>
<evidence type="ECO:0000313" key="3">
    <source>
        <dbReference type="Proteomes" id="UP001146793"/>
    </source>
</evidence>
<evidence type="ECO:0000256" key="1">
    <source>
        <dbReference type="SAM" id="MobiDB-lite"/>
    </source>
</evidence>
<feature type="compositionally biased region" description="Polar residues" evidence="1">
    <location>
        <begin position="84"/>
        <end position="102"/>
    </location>
</feature>
<accession>A0AAV7YQB7</accession>
<evidence type="ECO:0008006" key="4">
    <source>
        <dbReference type="Google" id="ProtNLM"/>
    </source>
</evidence>
<evidence type="ECO:0000313" key="2">
    <source>
        <dbReference type="EMBL" id="KAJ3430635.1"/>
    </source>
</evidence>
<dbReference type="EMBL" id="JANTQA010000051">
    <property type="protein sequence ID" value="KAJ3430635.1"/>
    <property type="molecule type" value="Genomic_DNA"/>
</dbReference>
<proteinExistence type="predicted"/>
<dbReference type="Proteomes" id="UP001146793">
    <property type="component" value="Unassembled WGS sequence"/>
</dbReference>
<feature type="region of interest" description="Disordered" evidence="1">
    <location>
        <begin position="50"/>
        <end position="170"/>
    </location>
</feature>
<feature type="compositionally biased region" description="Polar residues" evidence="1">
    <location>
        <begin position="110"/>
        <end position="126"/>
    </location>
</feature>
<protein>
    <recommendedName>
        <fullName evidence="4">Ribosome biogenesis protein SLX9</fullName>
    </recommendedName>
</protein>
<organism evidence="2 3">
    <name type="scientific">Anaeramoeba flamelloides</name>
    <dbReference type="NCBI Taxonomy" id="1746091"/>
    <lineage>
        <taxon>Eukaryota</taxon>
        <taxon>Metamonada</taxon>
        <taxon>Anaeramoebidae</taxon>
        <taxon>Anaeramoeba</taxon>
    </lineage>
</organism>